<dbReference type="GO" id="GO:0010333">
    <property type="term" value="F:terpene synthase activity"/>
    <property type="evidence" value="ECO:0007669"/>
    <property type="project" value="InterPro"/>
</dbReference>
<comment type="cofactor">
    <cofactor evidence="1">
        <name>Mg(2+)</name>
        <dbReference type="ChEBI" id="CHEBI:18420"/>
    </cofactor>
</comment>
<proteinExistence type="predicted"/>
<dbReference type="Proteomes" id="UP000287651">
    <property type="component" value="Unassembled WGS sequence"/>
</dbReference>
<name>A0A427A4R5_ENSVE</name>
<evidence type="ECO:0000256" key="1">
    <source>
        <dbReference type="ARBA" id="ARBA00001946"/>
    </source>
</evidence>
<evidence type="ECO:0000313" key="5">
    <source>
        <dbReference type="Proteomes" id="UP000287651"/>
    </source>
</evidence>
<dbReference type="InterPro" id="IPR050148">
    <property type="entry name" value="Terpene_synthase-like"/>
</dbReference>
<evidence type="ECO:0008006" key="6">
    <source>
        <dbReference type="Google" id="ProtNLM"/>
    </source>
</evidence>
<reference evidence="4 5" key="1">
    <citation type="journal article" date="2014" name="Agronomy (Basel)">
        <title>A Draft Genome Sequence for Ensete ventricosum, the Drought-Tolerant Tree Against Hunger.</title>
        <authorList>
            <person name="Harrison J."/>
            <person name="Moore K.A."/>
            <person name="Paszkiewicz K."/>
            <person name="Jones T."/>
            <person name="Grant M."/>
            <person name="Ambacheew D."/>
            <person name="Muzemil S."/>
            <person name="Studholme D.J."/>
        </authorList>
    </citation>
    <scope>NUCLEOTIDE SEQUENCE [LARGE SCALE GENOMIC DNA]</scope>
</reference>
<evidence type="ECO:0000256" key="3">
    <source>
        <dbReference type="ARBA" id="ARBA00022842"/>
    </source>
</evidence>
<dbReference type="EMBL" id="AMZH03003788">
    <property type="protein sequence ID" value="RRT71158.1"/>
    <property type="molecule type" value="Genomic_DNA"/>
</dbReference>
<comment type="caution">
    <text evidence="4">The sequence shown here is derived from an EMBL/GenBank/DDBJ whole genome shotgun (WGS) entry which is preliminary data.</text>
</comment>
<dbReference type="AlphaFoldDB" id="A0A427A4R5"/>
<dbReference type="Gene3D" id="1.50.10.160">
    <property type="match status" value="2"/>
</dbReference>
<accession>A0A427A4R5</accession>
<organism evidence="4 5">
    <name type="scientific">Ensete ventricosum</name>
    <name type="common">Abyssinian banana</name>
    <name type="synonym">Musa ensete</name>
    <dbReference type="NCBI Taxonomy" id="4639"/>
    <lineage>
        <taxon>Eukaryota</taxon>
        <taxon>Viridiplantae</taxon>
        <taxon>Streptophyta</taxon>
        <taxon>Embryophyta</taxon>
        <taxon>Tracheophyta</taxon>
        <taxon>Spermatophyta</taxon>
        <taxon>Magnoliopsida</taxon>
        <taxon>Liliopsida</taxon>
        <taxon>Zingiberales</taxon>
        <taxon>Musaceae</taxon>
        <taxon>Ensete</taxon>
    </lineage>
</organism>
<evidence type="ECO:0000313" key="4">
    <source>
        <dbReference type="EMBL" id="RRT71158.1"/>
    </source>
</evidence>
<dbReference type="InterPro" id="IPR008930">
    <property type="entry name" value="Terpenoid_cyclase/PrenylTrfase"/>
</dbReference>
<dbReference type="GO" id="GO:0000287">
    <property type="term" value="F:magnesium ion binding"/>
    <property type="evidence" value="ECO:0007669"/>
    <property type="project" value="TreeGrafter"/>
</dbReference>
<dbReference type="SUPFAM" id="SSF48239">
    <property type="entry name" value="Terpenoid cyclases/Protein prenyltransferases"/>
    <property type="match status" value="1"/>
</dbReference>
<evidence type="ECO:0000256" key="2">
    <source>
        <dbReference type="ARBA" id="ARBA00022723"/>
    </source>
</evidence>
<dbReference type="PANTHER" id="PTHR31739">
    <property type="entry name" value="ENT-COPALYL DIPHOSPHATE SYNTHASE, CHLOROPLASTIC"/>
    <property type="match status" value="1"/>
</dbReference>
<dbReference type="GO" id="GO:0009686">
    <property type="term" value="P:gibberellin biosynthetic process"/>
    <property type="evidence" value="ECO:0007669"/>
    <property type="project" value="TreeGrafter"/>
</dbReference>
<protein>
    <recommendedName>
        <fullName evidence="6">Terpene synthase N-terminal domain-containing protein</fullName>
    </recommendedName>
</protein>
<keyword evidence="2" id="KW-0479">Metal-binding</keyword>
<dbReference type="PANTHER" id="PTHR31739:SF4">
    <property type="entry name" value="ENT-COPALYL DIPHOSPHATE SYNTHASE, CHLOROPLASTIC"/>
    <property type="match status" value="1"/>
</dbReference>
<sequence length="173" mass="19531">MGDGEISISAYDTAWVALLKNTDGSGGPRFPSSLQWIVHNQLPDGSWGDAVIFSAHDRMINTLACNMWRLREEEAELMPIGFEVAFPSLLDIAKELELEIPYGDPSLQEIDAKRNLKLKRYCSKTPVLHSPFQTYWTEDGICWAKNTRVHEVDDTSMGFRLLRLHGYDVSAGE</sequence>
<dbReference type="GO" id="GO:0009507">
    <property type="term" value="C:chloroplast"/>
    <property type="evidence" value="ECO:0007669"/>
    <property type="project" value="TreeGrafter"/>
</dbReference>
<keyword evidence="3" id="KW-0460">Magnesium</keyword>
<gene>
    <name evidence="4" type="ORF">B296_00002825</name>
</gene>